<evidence type="ECO:0000313" key="6">
    <source>
        <dbReference type="Proteomes" id="UP000009235"/>
    </source>
</evidence>
<keyword evidence="3" id="KW-0804">Transcription</keyword>
<sequence>MLQNITGRWGVLVLAALADGTCRFSELRRHIDGVSERMLSQTLQNLERDGLVRRNVLTTIPPHVEYSLTGLGSRITEPLLALITLVEESVPEIVAAQTRHDRAG</sequence>
<keyword evidence="2" id="KW-0238">DNA-binding</keyword>
<dbReference type="Proteomes" id="UP000009235">
    <property type="component" value="Chromosome"/>
</dbReference>
<evidence type="ECO:0000256" key="3">
    <source>
        <dbReference type="ARBA" id="ARBA00023163"/>
    </source>
</evidence>
<name>F6EMT4_HOYSD</name>
<feature type="domain" description="HTH hxlR-type" evidence="4">
    <location>
        <begin position="1"/>
        <end position="94"/>
    </location>
</feature>
<gene>
    <name evidence="5" type="ordered locus">AS9A_4393</name>
</gene>
<dbReference type="KEGG" id="asd:AS9A_4393"/>
<dbReference type="HOGENOM" id="CLU_111585_2_3_11"/>
<evidence type="ECO:0000313" key="5">
    <source>
        <dbReference type="EMBL" id="AEF42826.1"/>
    </source>
</evidence>
<dbReference type="eggNOG" id="COG1733">
    <property type="taxonomic scope" value="Bacteria"/>
</dbReference>
<dbReference type="PROSITE" id="PS51118">
    <property type="entry name" value="HTH_HXLR"/>
    <property type="match status" value="1"/>
</dbReference>
<organism evidence="5 6">
    <name type="scientific">Hoyosella subflava (strain DSM 45089 / JCM 17490 / NBRC 109087 / DQS3-9A1)</name>
    <name type="common">Amycolicicoccus subflavus</name>
    <dbReference type="NCBI Taxonomy" id="443218"/>
    <lineage>
        <taxon>Bacteria</taxon>
        <taxon>Bacillati</taxon>
        <taxon>Actinomycetota</taxon>
        <taxon>Actinomycetes</taxon>
        <taxon>Mycobacteriales</taxon>
        <taxon>Hoyosellaceae</taxon>
        <taxon>Hoyosella</taxon>
    </lineage>
</organism>
<dbReference type="AlphaFoldDB" id="F6EMT4"/>
<dbReference type="InterPro" id="IPR036390">
    <property type="entry name" value="WH_DNA-bd_sf"/>
</dbReference>
<dbReference type="GO" id="GO:0003677">
    <property type="term" value="F:DNA binding"/>
    <property type="evidence" value="ECO:0007669"/>
    <property type="project" value="UniProtKB-KW"/>
</dbReference>
<dbReference type="InterPro" id="IPR036388">
    <property type="entry name" value="WH-like_DNA-bd_sf"/>
</dbReference>
<dbReference type="InterPro" id="IPR002577">
    <property type="entry name" value="HTH_HxlR"/>
</dbReference>
<reference evidence="5 6" key="1">
    <citation type="journal article" date="2011" name="J. Bacteriol.">
        <title>Complete genome sequence of Amycolicicoccus subflavus DQS3-9A1T, an actinomycete isolated from crude oil-polluted soil.</title>
        <authorList>
            <person name="Cai M."/>
            <person name="Chen W.M."/>
            <person name="Nie Y."/>
            <person name="Chi C.Q."/>
            <person name="Wang Y.N."/>
            <person name="Tang Y.Q."/>
            <person name="Li G.Y."/>
            <person name="Wu X.L."/>
        </authorList>
    </citation>
    <scope>NUCLEOTIDE SEQUENCE [LARGE SCALE GENOMIC DNA]</scope>
    <source>
        <strain evidence="6">DSM 45089 / DQS3-9A1</strain>
    </source>
</reference>
<dbReference type="Gene3D" id="1.10.10.10">
    <property type="entry name" value="Winged helix-like DNA-binding domain superfamily/Winged helix DNA-binding domain"/>
    <property type="match status" value="1"/>
</dbReference>
<dbReference type="SUPFAM" id="SSF46785">
    <property type="entry name" value="Winged helix' DNA-binding domain"/>
    <property type="match status" value="1"/>
</dbReference>
<proteinExistence type="predicted"/>
<dbReference type="PANTHER" id="PTHR33204:SF37">
    <property type="entry name" value="HTH-TYPE TRANSCRIPTIONAL REGULATOR YODB"/>
    <property type="match status" value="1"/>
</dbReference>
<evidence type="ECO:0000259" key="4">
    <source>
        <dbReference type="PROSITE" id="PS51118"/>
    </source>
</evidence>
<dbReference type="PANTHER" id="PTHR33204">
    <property type="entry name" value="TRANSCRIPTIONAL REGULATOR, MARR FAMILY"/>
    <property type="match status" value="1"/>
</dbReference>
<dbReference type="STRING" id="443218.AS9A_4393"/>
<accession>F6EMT4</accession>
<keyword evidence="6" id="KW-1185">Reference proteome</keyword>
<dbReference type="Pfam" id="PF01638">
    <property type="entry name" value="HxlR"/>
    <property type="match status" value="1"/>
</dbReference>
<evidence type="ECO:0000256" key="2">
    <source>
        <dbReference type="ARBA" id="ARBA00023125"/>
    </source>
</evidence>
<dbReference type="EMBL" id="CP002786">
    <property type="protein sequence ID" value="AEF42826.1"/>
    <property type="molecule type" value="Genomic_DNA"/>
</dbReference>
<evidence type="ECO:0000256" key="1">
    <source>
        <dbReference type="ARBA" id="ARBA00023015"/>
    </source>
</evidence>
<protein>
    <submittedName>
        <fullName evidence="5">Transcriptional regulator, HxlR family</fullName>
    </submittedName>
</protein>
<keyword evidence="1" id="KW-0805">Transcription regulation</keyword>